<dbReference type="Proteomes" id="UP001202328">
    <property type="component" value="Unassembled WGS sequence"/>
</dbReference>
<evidence type="ECO:0000313" key="5">
    <source>
        <dbReference type="EMBL" id="KAI3857150.1"/>
    </source>
</evidence>
<comment type="caution">
    <text evidence="5">The sequence shown here is derived from an EMBL/GenBank/DDBJ whole genome shotgun (WGS) entry which is preliminary data.</text>
</comment>
<protein>
    <submittedName>
        <fullName evidence="5">Uncharacterized protein</fullName>
    </submittedName>
</protein>
<dbReference type="PANTHER" id="PTHR24072">
    <property type="entry name" value="RHO FAMILY GTPASE"/>
    <property type="match status" value="1"/>
</dbReference>
<dbReference type="SMART" id="SM00174">
    <property type="entry name" value="RHO"/>
    <property type="match status" value="1"/>
</dbReference>
<dbReference type="GO" id="GO:0005525">
    <property type="term" value="F:GTP binding"/>
    <property type="evidence" value="ECO:0007669"/>
    <property type="project" value="UniProtKB-KW"/>
</dbReference>
<evidence type="ECO:0000256" key="3">
    <source>
        <dbReference type="ARBA" id="ARBA00023134"/>
    </source>
</evidence>
<dbReference type="InterPro" id="IPR003578">
    <property type="entry name" value="Small_GTPase_Rho"/>
</dbReference>
<organism evidence="5 6">
    <name type="scientific">Papaver atlanticum</name>
    <dbReference type="NCBI Taxonomy" id="357466"/>
    <lineage>
        <taxon>Eukaryota</taxon>
        <taxon>Viridiplantae</taxon>
        <taxon>Streptophyta</taxon>
        <taxon>Embryophyta</taxon>
        <taxon>Tracheophyta</taxon>
        <taxon>Spermatophyta</taxon>
        <taxon>Magnoliopsida</taxon>
        <taxon>Ranunculales</taxon>
        <taxon>Papaveraceae</taxon>
        <taxon>Papaveroideae</taxon>
        <taxon>Papaver</taxon>
    </lineage>
</organism>
<keyword evidence="6" id="KW-1185">Reference proteome</keyword>
<keyword evidence="3" id="KW-0342">GTP-binding</keyword>
<keyword evidence="4" id="KW-0449">Lipoprotein</keyword>
<evidence type="ECO:0000313" key="6">
    <source>
        <dbReference type="Proteomes" id="UP001202328"/>
    </source>
</evidence>
<dbReference type="GO" id="GO:0003924">
    <property type="term" value="F:GTPase activity"/>
    <property type="evidence" value="ECO:0007669"/>
    <property type="project" value="InterPro"/>
</dbReference>
<name>A0AAD4X7Y3_9MAGN</name>
<proteinExistence type="inferred from homology"/>
<dbReference type="Pfam" id="PF00071">
    <property type="entry name" value="Ras"/>
    <property type="match status" value="1"/>
</dbReference>
<sequence>MGKSNTGDISTVRVVVVGDPGTGKSSLISSAATYTFPRNVPPVLRPTRLPVGFFPDLVPVTIIDTSSSMEHQITLAKELKLADAVVLTYACTPATLDGLSTFWLPELRKLEVKVPVIVVGCKLDTRENKGTIKK</sequence>
<keyword evidence="2" id="KW-0547">Nucleotide-binding</keyword>
<evidence type="ECO:0000256" key="2">
    <source>
        <dbReference type="ARBA" id="ARBA00022741"/>
    </source>
</evidence>
<comment type="similarity">
    <text evidence="1">Belongs to the small GTPase superfamily. Rho family.</text>
</comment>
<evidence type="ECO:0000256" key="1">
    <source>
        <dbReference type="ARBA" id="ARBA00010142"/>
    </source>
</evidence>
<dbReference type="InterPro" id="IPR001806">
    <property type="entry name" value="Small_GTPase"/>
</dbReference>
<dbReference type="GO" id="GO:0007264">
    <property type="term" value="P:small GTPase-mediated signal transduction"/>
    <property type="evidence" value="ECO:0007669"/>
    <property type="project" value="InterPro"/>
</dbReference>
<dbReference type="AlphaFoldDB" id="A0AAD4X7Y3"/>
<evidence type="ECO:0000256" key="4">
    <source>
        <dbReference type="ARBA" id="ARBA00023288"/>
    </source>
</evidence>
<dbReference type="InterPro" id="IPR027417">
    <property type="entry name" value="P-loop_NTPase"/>
</dbReference>
<reference evidence="5" key="1">
    <citation type="submission" date="2022-04" db="EMBL/GenBank/DDBJ databases">
        <title>A functionally conserved STORR gene fusion in Papaver species that diverged 16.8 million years ago.</title>
        <authorList>
            <person name="Catania T."/>
        </authorList>
    </citation>
    <scope>NUCLEOTIDE SEQUENCE</scope>
    <source>
        <strain evidence="5">S-188037</strain>
    </source>
</reference>
<dbReference type="EMBL" id="JAJJMB010014886">
    <property type="protein sequence ID" value="KAI3857150.1"/>
    <property type="molecule type" value="Genomic_DNA"/>
</dbReference>
<dbReference type="Gene3D" id="3.40.50.300">
    <property type="entry name" value="P-loop containing nucleotide triphosphate hydrolases"/>
    <property type="match status" value="1"/>
</dbReference>
<dbReference type="PRINTS" id="PR00449">
    <property type="entry name" value="RASTRNSFRMNG"/>
</dbReference>
<accession>A0AAD4X7Y3</accession>
<gene>
    <name evidence="5" type="ORF">MKW98_010564</name>
</gene>
<dbReference type="SUPFAM" id="SSF52540">
    <property type="entry name" value="P-loop containing nucleoside triphosphate hydrolases"/>
    <property type="match status" value="1"/>
</dbReference>